<dbReference type="Gene3D" id="1.10.10.10">
    <property type="entry name" value="Winged helix-like DNA-binding domain superfamily/Winged helix DNA-binding domain"/>
    <property type="match status" value="1"/>
</dbReference>
<evidence type="ECO:0000259" key="8">
    <source>
        <dbReference type="PROSITE" id="PS50110"/>
    </source>
</evidence>
<dbReference type="InterPro" id="IPR011006">
    <property type="entry name" value="CheY-like_superfamily"/>
</dbReference>
<dbReference type="SMART" id="SM00862">
    <property type="entry name" value="Trans_reg_C"/>
    <property type="match status" value="1"/>
</dbReference>
<dbReference type="SUPFAM" id="SSF52172">
    <property type="entry name" value="CheY-like"/>
    <property type="match status" value="1"/>
</dbReference>
<dbReference type="EMBL" id="FRAU01000005">
    <property type="protein sequence ID" value="SHK69440.1"/>
    <property type="molecule type" value="Genomic_DNA"/>
</dbReference>
<keyword evidence="11" id="KW-1185">Reference proteome</keyword>
<feature type="DNA-binding region" description="OmpR/PhoB-type" evidence="7">
    <location>
        <begin position="127"/>
        <end position="225"/>
    </location>
</feature>
<keyword evidence="2" id="KW-0902">Two-component regulatory system</keyword>
<dbReference type="GO" id="GO:0000156">
    <property type="term" value="F:phosphorelay response regulator activity"/>
    <property type="evidence" value="ECO:0007669"/>
    <property type="project" value="TreeGrafter"/>
</dbReference>
<dbReference type="GO" id="GO:0032993">
    <property type="term" value="C:protein-DNA complex"/>
    <property type="evidence" value="ECO:0007669"/>
    <property type="project" value="TreeGrafter"/>
</dbReference>
<dbReference type="Pfam" id="PF00486">
    <property type="entry name" value="Trans_reg_C"/>
    <property type="match status" value="1"/>
</dbReference>
<evidence type="ECO:0000256" key="7">
    <source>
        <dbReference type="PROSITE-ProRule" id="PRU01091"/>
    </source>
</evidence>
<keyword evidence="5" id="KW-0804">Transcription</keyword>
<dbReference type="InterPro" id="IPR039420">
    <property type="entry name" value="WalR-like"/>
</dbReference>
<keyword evidence="1 6" id="KW-0597">Phosphoprotein</keyword>
<dbReference type="GO" id="GO:0005829">
    <property type="term" value="C:cytosol"/>
    <property type="evidence" value="ECO:0007669"/>
    <property type="project" value="TreeGrafter"/>
</dbReference>
<evidence type="ECO:0000256" key="5">
    <source>
        <dbReference type="ARBA" id="ARBA00023163"/>
    </source>
</evidence>
<dbReference type="PROSITE" id="PS51755">
    <property type="entry name" value="OMPR_PHOB"/>
    <property type="match status" value="1"/>
</dbReference>
<evidence type="ECO:0000256" key="3">
    <source>
        <dbReference type="ARBA" id="ARBA00023015"/>
    </source>
</evidence>
<accession>A0A1M6UJX1</accession>
<dbReference type="OrthoDB" id="9790442at2"/>
<dbReference type="PANTHER" id="PTHR48111:SF38">
    <property type="entry name" value="TWO-COMPONENT RESPONSE REGULATOR"/>
    <property type="match status" value="1"/>
</dbReference>
<dbReference type="RefSeq" id="WP_072715572.1">
    <property type="nucleotide sequence ID" value="NZ_FRAU01000005.1"/>
</dbReference>
<sequence>MVTPILLVEDEAEMASLLQQGLEEEGYTVEWVLTGEEALARLERKQPALLVLDVRLPGMDGVEVCRQVRSRWPALPILMLTALDAVEDRVRGLRAGADDYLPKPFAFEELLARMEALLRRSAHSPSRHVLRDGSLVLDLRARTASCGTHPLSLSPREFDLLAHFMQHPRQALSRLQLYREVWGHDFDHGTNLVEVYVSYLRRKLQEAGCRSRIVTVWGRGYRYEPAEE</sequence>
<dbReference type="GO" id="GO:0006355">
    <property type="term" value="P:regulation of DNA-templated transcription"/>
    <property type="evidence" value="ECO:0007669"/>
    <property type="project" value="InterPro"/>
</dbReference>
<dbReference type="Pfam" id="PF00072">
    <property type="entry name" value="Response_reg"/>
    <property type="match status" value="1"/>
</dbReference>
<evidence type="ECO:0000259" key="9">
    <source>
        <dbReference type="PROSITE" id="PS51755"/>
    </source>
</evidence>
<dbReference type="Gene3D" id="6.10.250.690">
    <property type="match status" value="1"/>
</dbReference>
<keyword evidence="3" id="KW-0805">Transcription regulation</keyword>
<gene>
    <name evidence="10" type="ORF">SAMN04488087_1739</name>
</gene>
<evidence type="ECO:0000256" key="2">
    <source>
        <dbReference type="ARBA" id="ARBA00023012"/>
    </source>
</evidence>
<evidence type="ECO:0000256" key="6">
    <source>
        <dbReference type="PROSITE-ProRule" id="PRU00169"/>
    </source>
</evidence>
<evidence type="ECO:0000256" key="4">
    <source>
        <dbReference type="ARBA" id="ARBA00023125"/>
    </source>
</evidence>
<name>A0A1M6UJX1_9BACT</name>
<dbReference type="PROSITE" id="PS50110">
    <property type="entry name" value="RESPONSE_REGULATORY"/>
    <property type="match status" value="1"/>
</dbReference>
<evidence type="ECO:0000256" key="1">
    <source>
        <dbReference type="ARBA" id="ARBA00022553"/>
    </source>
</evidence>
<dbReference type="Proteomes" id="UP000185812">
    <property type="component" value="Unassembled WGS sequence"/>
</dbReference>
<reference evidence="11" key="1">
    <citation type="submission" date="2016-11" db="EMBL/GenBank/DDBJ databases">
        <authorList>
            <person name="Varghese N."/>
            <person name="Submissions S."/>
        </authorList>
    </citation>
    <scope>NUCLEOTIDE SEQUENCE [LARGE SCALE GENOMIC DNA]</scope>
    <source>
        <strain evidence="11">DSM 22212</strain>
    </source>
</reference>
<dbReference type="CDD" id="cd00383">
    <property type="entry name" value="trans_reg_C"/>
    <property type="match status" value="1"/>
</dbReference>
<evidence type="ECO:0000313" key="10">
    <source>
        <dbReference type="EMBL" id="SHK69440.1"/>
    </source>
</evidence>
<dbReference type="InterPro" id="IPR036388">
    <property type="entry name" value="WH-like_DNA-bd_sf"/>
</dbReference>
<organism evidence="10 11">
    <name type="scientific">Rhodothermus profundi</name>
    <dbReference type="NCBI Taxonomy" id="633813"/>
    <lineage>
        <taxon>Bacteria</taxon>
        <taxon>Pseudomonadati</taxon>
        <taxon>Rhodothermota</taxon>
        <taxon>Rhodothermia</taxon>
        <taxon>Rhodothermales</taxon>
        <taxon>Rhodothermaceae</taxon>
        <taxon>Rhodothermus</taxon>
    </lineage>
</organism>
<dbReference type="SMART" id="SM00448">
    <property type="entry name" value="REC"/>
    <property type="match status" value="1"/>
</dbReference>
<keyword evidence="4 7" id="KW-0238">DNA-binding</keyword>
<proteinExistence type="predicted"/>
<dbReference type="GO" id="GO:0000976">
    <property type="term" value="F:transcription cis-regulatory region binding"/>
    <property type="evidence" value="ECO:0007669"/>
    <property type="project" value="TreeGrafter"/>
</dbReference>
<dbReference type="CDD" id="cd17574">
    <property type="entry name" value="REC_OmpR"/>
    <property type="match status" value="1"/>
</dbReference>
<dbReference type="PANTHER" id="PTHR48111">
    <property type="entry name" value="REGULATOR OF RPOS"/>
    <property type="match status" value="1"/>
</dbReference>
<feature type="modified residue" description="4-aspartylphosphate" evidence="6">
    <location>
        <position position="53"/>
    </location>
</feature>
<dbReference type="Gene3D" id="3.40.50.2300">
    <property type="match status" value="1"/>
</dbReference>
<dbReference type="InterPro" id="IPR001867">
    <property type="entry name" value="OmpR/PhoB-type_DNA-bd"/>
</dbReference>
<dbReference type="STRING" id="633813.SAMN04488087_1739"/>
<dbReference type="FunFam" id="3.40.50.2300:FF:000001">
    <property type="entry name" value="DNA-binding response regulator PhoB"/>
    <property type="match status" value="1"/>
</dbReference>
<protein>
    <submittedName>
        <fullName evidence="10">Two-component system, OmpR family, response regulator MprA</fullName>
    </submittedName>
</protein>
<dbReference type="AlphaFoldDB" id="A0A1M6UJX1"/>
<feature type="domain" description="Response regulatory" evidence="8">
    <location>
        <begin position="4"/>
        <end position="118"/>
    </location>
</feature>
<feature type="domain" description="OmpR/PhoB-type" evidence="9">
    <location>
        <begin position="127"/>
        <end position="225"/>
    </location>
</feature>
<evidence type="ECO:0000313" key="11">
    <source>
        <dbReference type="Proteomes" id="UP000185812"/>
    </source>
</evidence>
<dbReference type="InterPro" id="IPR001789">
    <property type="entry name" value="Sig_transdc_resp-reg_receiver"/>
</dbReference>